<feature type="compositionally biased region" description="Polar residues" evidence="1">
    <location>
        <begin position="57"/>
        <end position="80"/>
    </location>
</feature>
<reference evidence="2" key="1">
    <citation type="journal article" date="2014" name="Genome Announc.">
        <title>Complete sequencing and chromosome-scale genome assembly of the industrial progenitor strain P2niaD18 from the penicillin producer Penicillium chrysogenum.</title>
        <authorList>
            <person name="Specht T."/>
            <person name="Dahlmann T.A."/>
            <person name="Zadra I."/>
            <person name="Kurnsteiner H."/>
            <person name="Kuck U."/>
        </authorList>
    </citation>
    <scope>NUCLEOTIDE SEQUENCE [LARGE SCALE GENOMIC DNA]</scope>
    <source>
        <strain evidence="2">P2niaD18</strain>
    </source>
</reference>
<accession>A0A167TDU8</accession>
<feature type="region of interest" description="Disordered" evidence="1">
    <location>
        <begin position="53"/>
        <end position="83"/>
    </location>
</feature>
<dbReference type="AlphaFoldDB" id="A0A167TDU8"/>
<dbReference type="Proteomes" id="UP000076449">
    <property type="component" value="Chromosome II"/>
</dbReference>
<name>A0A167TDU8_PENCH</name>
<protein>
    <submittedName>
        <fullName evidence="2">Uncharacterized protein</fullName>
    </submittedName>
</protein>
<feature type="region of interest" description="Disordered" evidence="1">
    <location>
        <begin position="96"/>
        <end position="117"/>
    </location>
</feature>
<dbReference type="EMBL" id="CM002799">
    <property type="protein sequence ID" value="KZN88165.1"/>
    <property type="molecule type" value="Genomic_DNA"/>
</dbReference>
<organism evidence="2">
    <name type="scientific">Penicillium chrysogenum</name>
    <name type="common">Penicillium notatum</name>
    <dbReference type="NCBI Taxonomy" id="5076"/>
    <lineage>
        <taxon>Eukaryota</taxon>
        <taxon>Fungi</taxon>
        <taxon>Dikarya</taxon>
        <taxon>Ascomycota</taxon>
        <taxon>Pezizomycotina</taxon>
        <taxon>Eurotiomycetes</taxon>
        <taxon>Eurotiomycetidae</taxon>
        <taxon>Eurotiales</taxon>
        <taxon>Aspergillaceae</taxon>
        <taxon>Penicillium</taxon>
        <taxon>Penicillium chrysogenum species complex</taxon>
    </lineage>
</organism>
<evidence type="ECO:0000313" key="2">
    <source>
        <dbReference type="EMBL" id="KZN88165.1"/>
    </source>
</evidence>
<evidence type="ECO:0000256" key="1">
    <source>
        <dbReference type="SAM" id="MobiDB-lite"/>
    </source>
</evidence>
<proteinExistence type="predicted"/>
<sequence>MCASYKFGRTPFDFDAKETLICWKLLTYFYRQISKAESLEAYLAATPHIRLAVPPELTSSRPGTAGTTSTPVPSRGTSTQSRDDSQALLDLLKLYPSDLPDNANEEPRYPRFRHRFS</sequence>
<gene>
    <name evidence="2" type="ORF">EN45_067360</name>
</gene>